<protein>
    <submittedName>
        <fullName evidence="2">MAC/Perforin domain</fullName>
    </submittedName>
</protein>
<dbReference type="PROSITE" id="PS51257">
    <property type="entry name" value="PROKAR_LIPOPROTEIN"/>
    <property type="match status" value="1"/>
</dbReference>
<evidence type="ECO:0000313" key="2">
    <source>
        <dbReference type="EMBL" id="CUQ12430.1"/>
    </source>
</evidence>
<organism evidence="2 3">
    <name type="scientific">Bacteroides thetaiotaomicron</name>
    <dbReference type="NCBI Taxonomy" id="818"/>
    <lineage>
        <taxon>Bacteria</taxon>
        <taxon>Pseudomonadati</taxon>
        <taxon>Bacteroidota</taxon>
        <taxon>Bacteroidia</taxon>
        <taxon>Bacteroidales</taxon>
        <taxon>Bacteroidaceae</taxon>
        <taxon>Bacteroides</taxon>
    </lineage>
</organism>
<dbReference type="Pfam" id="PF01823">
    <property type="entry name" value="MACPF"/>
    <property type="match status" value="1"/>
</dbReference>
<gene>
    <name evidence="2" type="ORF">ERS852511_04416</name>
</gene>
<accession>A0A174TYD4</accession>
<feature type="domain" description="MACPF" evidence="1">
    <location>
        <begin position="1"/>
        <end position="352"/>
    </location>
</feature>
<dbReference type="Proteomes" id="UP000095576">
    <property type="component" value="Unassembled WGS sequence"/>
</dbReference>
<reference evidence="2 3" key="1">
    <citation type="submission" date="2015-09" db="EMBL/GenBank/DDBJ databases">
        <authorList>
            <consortium name="Pathogen Informatics"/>
        </authorList>
    </citation>
    <scope>NUCLEOTIDE SEQUENCE [LARGE SCALE GENOMIC DNA]</scope>
    <source>
        <strain evidence="2 3">2789STDY5834899</strain>
    </source>
</reference>
<evidence type="ECO:0000313" key="3">
    <source>
        <dbReference type="Proteomes" id="UP000095576"/>
    </source>
</evidence>
<dbReference type="RefSeq" id="WP_055300957.1">
    <property type="nucleotide sequence ID" value="NZ_CAXSVM010000098.1"/>
</dbReference>
<sequence length="482" mass="55567">MKQNKIFGALGLMLSFYSCLEMEDLSSDLTFPSSVTTRSAGDEKYDVLGYGYDVTGEYLHPLSVRNPVLDIKRYEQDYFNRLQSGTSSFGYDRMYYGYSSSDYVKDITTDTKATSTMGYGSDKDTAFFSSTISNNDYLKTQYSYSDKYSFASLDAIRNLKYIHINDEVSRLSQYLSDDFKEDLNRLSPDRIVERYGTHVLVDFIIGGRYKLLFRSVITNTRDASTKRSTVSSGFKSSLDKIGFSYNLESSETIDESMARENQYKELYVLFYGGSGTNMRYDLEKGGPTSVDIQSWEKSVSLGNSCLTNINWKETHPIYDFISDPTKKEQIKVAVLKYIKASQLKELKLKLLYSYDYEERKHLVTIDPGIADRFPDWRFLNHEGYILAEQIPGTIPLYEYKNDRTLDFYETTISNYNIINPLYEKTMILGYVYKNMTESTVPFYEYYHAGNVDHLTTMNPIIATYDGWVRLNPPITGYVYPNG</sequence>
<dbReference type="PROSITE" id="PS51412">
    <property type="entry name" value="MACPF_2"/>
    <property type="match status" value="1"/>
</dbReference>
<dbReference type="InterPro" id="IPR020864">
    <property type="entry name" value="MACPF"/>
</dbReference>
<dbReference type="AlphaFoldDB" id="A0A174TYD4"/>
<evidence type="ECO:0000259" key="1">
    <source>
        <dbReference type="PROSITE" id="PS51412"/>
    </source>
</evidence>
<dbReference type="SMART" id="SM00457">
    <property type="entry name" value="MACPF"/>
    <property type="match status" value="1"/>
</dbReference>
<dbReference type="EMBL" id="CZAP01000024">
    <property type="protein sequence ID" value="CUQ12430.1"/>
    <property type="molecule type" value="Genomic_DNA"/>
</dbReference>
<proteinExistence type="predicted"/>
<name>A0A174TYD4_BACT4</name>